<sequence>MKRAIISFACLCLLALAINTYGQDERKLRTDPTYSTHNYKHANKAAQARRWEDNKGVSVQEPTSTDARVADYKKSVPNAQPAGGVTGDHTPAASLADRNYKMQREENQSTGEADRLAKQRKRRSDSSSVIGNE</sequence>
<evidence type="ECO:0000313" key="4">
    <source>
        <dbReference type="Proteomes" id="UP000474175"/>
    </source>
</evidence>
<feature type="compositionally biased region" description="Basic and acidic residues" evidence="1">
    <location>
        <begin position="98"/>
        <end position="117"/>
    </location>
</feature>
<proteinExistence type="predicted"/>
<dbReference type="RefSeq" id="WP_163947551.1">
    <property type="nucleotide sequence ID" value="NZ_JAAFZH010000004.1"/>
</dbReference>
<feature type="region of interest" description="Disordered" evidence="1">
    <location>
        <begin position="27"/>
        <end position="133"/>
    </location>
</feature>
<reference evidence="3 4" key="1">
    <citation type="submission" date="2020-02" db="EMBL/GenBank/DDBJ databases">
        <title>Draft genome sequence of two Spirosoma agri KCTC 52727 and Spirosoma terrae KCTC 52035.</title>
        <authorList>
            <person name="Rojas J."/>
            <person name="Ambika Manirajan B."/>
            <person name="Suarez C."/>
            <person name="Ratering S."/>
            <person name="Schnell S."/>
        </authorList>
    </citation>
    <scope>NUCLEOTIDE SEQUENCE [LARGE SCALE GENOMIC DNA]</scope>
    <source>
        <strain evidence="3 4">KCTC 52035</strain>
    </source>
</reference>
<name>A0A6L9L7Y1_9BACT</name>
<protein>
    <submittedName>
        <fullName evidence="3">Uncharacterized protein</fullName>
    </submittedName>
</protein>
<accession>A0A6L9L7Y1</accession>
<keyword evidence="2" id="KW-0732">Signal</keyword>
<feature type="chain" id="PRO_5026741528" evidence="2">
    <location>
        <begin position="23"/>
        <end position="133"/>
    </location>
</feature>
<feature type="signal peptide" evidence="2">
    <location>
        <begin position="1"/>
        <end position="22"/>
    </location>
</feature>
<gene>
    <name evidence="3" type="ORF">GK108_11360</name>
</gene>
<evidence type="ECO:0000256" key="1">
    <source>
        <dbReference type="SAM" id="MobiDB-lite"/>
    </source>
</evidence>
<dbReference type="Proteomes" id="UP000474175">
    <property type="component" value="Unassembled WGS sequence"/>
</dbReference>
<dbReference type="AlphaFoldDB" id="A0A6L9L7Y1"/>
<organism evidence="3 4">
    <name type="scientific">Spirosoma terrae</name>
    <dbReference type="NCBI Taxonomy" id="1968276"/>
    <lineage>
        <taxon>Bacteria</taxon>
        <taxon>Pseudomonadati</taxon>
        <taxon>Bacteroidota</taxon>
        <taxon>Cytophagia</taxon>
        <taxon>Cytophagales</taxon>
        <taxon>Cytophagaceae</taxon>
        <taxon>Spirosoma</taxon>
    </lineage>
</organism>
<keyword evidence="4" id="KW-1185">Reference proteome</keyword>
<comment type="caution">
    <text evidence="3">The sequence shown here is derived from an EMBL/GenBank/DDBJ whole genome shotgun (WGS) entry which is preliminary data.</text>
</comment>
<evidence type="ECO:0000313" key="3">
    <source>
        <dbReference type="EMBL" id="NDU95472.1"/>
    </source>
</evidence>
<dbReference type="EMBL" id="JAAFZH010000004">
    <property type="protein sequence ID" value="NDU95472.1"/>
    <property type="molecule type" value="Genomic_DNA"/>
</dbReference>
<evidence type="ECO:0000256" key="2">
    <source>
        <dbReference type="SAM" id="SignalP"/>
    </source>
</evidence>